<evidence type="ECO:0000256" key="11">
    <source>
        <dbReference type="ARBA" id="ARBA00030003"/>
    </source>
</evidence>
<dbReference type="InterPro" id="IPR034144">
    <property type="entry name" value="TOPRIM_TopoIII"/>
</dbReference>
<dbReference type="RefSeq" id="WP_228085926.1">
    <property type="nucleotide sequence ID" value="NZ_JACVHL010000029.1"/>
</dbReference>
<dbReference type="Gene3D" id="3.30.65.10">
    <property type="entry name" value="Bacterial Topoisomerase I, domain 1"/>
    <property type="match status" value="1"/>
</dbReference>
<dbReference type="PROSITE" id="PS52039">
    <property type="entry name" value="TOPO_IA_2"/>
    <property type="match status" value="1"/>
</dbReference>
<dbReference type="PROSITE" id="PS00396">
    <property type="entry name" value="TOPO_IA_1"/>
    <property type="match status" value="1"/>
</dbReference>
<dbReference type="PANTHER" id="PTHR11390">
    <property type="entry name" value="PROKARYOTIC DNA TOPOISOMERASE"/>
    <property type="match status" value="1"/>
</dbReference>
<dbReference type="Pfam" id="PF01131">
    <property type="entry name" value="Topoisom_bac"/>
    <property type="match status" value="1"/>
</dbReference>
<dbReference type="Gene3D" id="1.10.290.10">
    <property type="entry name" value="Topoisomerase I, domain 4"/>
    <property type="match status" value="1"/>
</dbReference>
<dbReference type="EC" id="5.6.2.1" evidence="3"/>
<dbReference type="Gene3D" id="1.10.460.10">
    <property type="entry name" value="Topoisomerase I, domain 2"/>
    <property type="match status" value="1"/>
</dbReference>
<keyword evidence="6" id="KW-0863">Zinc-finger</keyword>
<organism evidence="17 18">
    <name type="scientific">Vibrio parahaemolyticus</name>
    <dbReference type="NCBI Taxonomy" id="670"/>
    <lineage>
        <taxon>Bacteria</taxon>
        <taxon>Pseudomonadati</taxon>
        <taxon>Pseudomonadota</taxon>
        <taxon>Gammaproteobacteria</taxon>
        <taxon>Vibrionales</taxon>
        <taxon>Vibrionaceae</taxon>
        <taxon>Vibrio</taxon>
    </lineage>
</organism>
<feature type="domain" description="Topo IA-type catalytic" evidence="16">
    <location>
        <begin position="153"/>
        <end position="617"/>
    </location>
</feature>
<dbReference type="GO" id="GO:0006265">
    <property type="term" value="P:DNA topological change"/>
    <property type="evidence" value="ECO:0007669"/>
    <property type="project" value="InterPro"/>
</dbReference>
<dbReference type="PROSITE" id="PS50880">
    <property type="entry name" value="TOPRIM"/>
    <property type="match status" value="1"/>
</dbReference>
<dbReference type="GO" id="GO:0003677">
    <property type="term" value="F:DNA binding"/>
    <property type="evidence" value="ECO:0007669"/>
    <property type="project" value="UniProtKB-KW"/>
</dbReference>
<dbReference type="InterPro" id="IPR013824">
    <property type="entry name" value="Topo_IA_cen_sub1"/>
</dbReference>
<dbReference type="SMART" id="SM00437">
    <property type="entry name" value="TOP1Ac"/>
    <property type="match status" value="1"/>
</dbReference>
<dbReference type="AlphaFoldDB" id="A0A9Q3YJP1"/>
<dbReference type="Gene3D" id="3.40.50.140">
    <property type="match status" value="1"/>
</dbReference>
<comment type="similarity">
    <text evidence="2">Belongs to the type IA topoisomerase family.</text>
</comment>
<evidence type="ECO:0000256" key="6">
    <source>
        <dbReference type="ARBA" id="ARBA00022771"/>
    </source>
</evidence>
<dbReference type="SUPFAM" id="SSF56712">
    <property type="entry name" value="Prokaryotic type I DNA topoisomerase"/>
    <property type="match status" value="1"/>
</dbReference>
<dbReference type="PRINTS" id="PR00417">
    <property type="entry name" value="PRTPISMRASEI"/>
</dbReference>
<dbReference type="InterPro" id="IPR000380">
    <property type="entry name" value="Topo_IA"/>
</dbReference>
<reference evidence="17" key="1">
    <citation type="submission" date="2020-09" db="EMBL/GenBank/DDBJ databases">
        <title>Genome sequence of Vibrio parahaemolyticus isolates.</title>
        <authorList>
            <person name="Hammerl J.A."/>
            <person name="Strauch E."/>
        </authorList>
    </citation>
    <scope>NUCLEOTIDE SEQUENCE</scope>
    <source>
        <strain evidence="17">17-VB00146</strain>
    </source>
</reference>
<dbReference type="InterPro" id="IPR023405">
    <property type="entry name" value="Topo_IA_core_domain"/>
</dbReference>
<dbReference type="SMART" id="SM00493">
    <property type="entry name" value="TOPRIM"/>
    <property type="match status" value="1"/>
</dbReference>
<dbReference type="GO" id="GO:0008270">
    <property type="term" value="F:zinc ion binding"/>
    <property type="evidence" value="ECO:0007669"/>
    <property type="project" value="UniProtKB-KW"/>
</dbReference>
<keyword evidence="5" id="KW-0677">Repeat</keyword>
<evidence type="ECO:0000313" key="17">
    <source>
        <dbReference type="EMBL" id="MCC3807641.1"/>
    </source>
</evidence>
<dbReference type="PANTHER" id="PTHR11390:SF21">
    <property type="entry name" value="DNA TOPOISOMERASE 3-ALPHA"/>
    <property type="match status" value="1"/>
</dbReference>
<evidence type="ECO:0000313" key="18">
    <source>
        <dbReference type="Proteomes" id="UP000726777"/>
    </source>
</evidence>
<evidence type="ECO:0000256" key="10">
    <source>
        <dbReference type="ARBA" id="ARBA00023235"/>
    </source>
</evidence>
<evidence type="ECO:0000256" key="12">
    <source>
        <dbReference type="ARBA" id="ARBA00031985"/>
    </source>
</evidence>
<dbReference type="InterPro" id="IPR013826">
    <property type="entry name" value="Topo_IA_cen_sub3"/>
</dbReference>
<dbReference type="GO" id="GO:0003917">
    <property type="term" value="F:DNA topoisomerase type I (single strand cut, ATP-independent) activity"/>
    <property type="evidence" value="ECO:0007669"/>
    <property type="project" value="UniProtKB-EC"/>
</dbReference>
<accession>A0A9Q3YJP1</accession>
<dbReference type="Gene3D" id="2.70.20.10">
    <property type="entry name" value="Topoisomerase I, domain 3"/>
    <property type="match status" value="1"/>
</dbReference>
<dbReference type="InterPro" id="IPR013498">
    <property type="entry name" value="Topo_IA_Znf"/>
</dbReference>
<evidence type="ECO:0000259" key="16">
    <source>
        <dbReference type="PROSITE" id="PS52039"/>
    </source>
</evidence>
<name>A0A9Q3YJP1_VIBPH</name>
<keyword evidence="10" id="KW-0413">Isomerase</keyword>
<protein>
    <recommendedName>
        <fullName evidence="3">DNA topoisomerase</fullName>
        <ecNumber evidence="3">5.6.2.1</ecNumber>
    </recommendedName>
    <alternativeName>
        <fullName evidence="14">Omega-protein</fullName>
    </alternativeName>
    <alternativeName>
        <fullName evidence="13">Relaxing enzyme</fullName>
    </alternativeName>
    <alternativeName>
        <fullName evidence="11">Swivelase</fullName>
    </alternativeName>
    <alternativeName>
        <fullName evidence="12">Untwisting enzyme</fullName>
    </alternativeName>
</protein>
<keyword evidence="9 17" id="KW-0238">DNA-binding</keyword>
<dbReference type="GO" id="GO:0043597">
    <property type="term" value="C:cytoplasmic replication fork"/>
    <property type="evidence" value="ECO:0007669"/>
    <property type="project" value="TreeGrafter"/>
</dbReference>
<keyword evidence="7" id="KW-0862">Zinc</keyword>
<keyword evidence="8" id="KW-0799">Topoisomerase</keyword>
<feature type="domain" description="Toprim" evidence="15">
    <location>
        <begin position="1"/>
        <end position="136"/>
    </location>
</feature>
<dbReference type="Pfam" id="PF01396">
    <property type="entry name" value="Zn_ribbon_Top1"/>
    <property type="match status" value="2"/>
</dbReference>
<evidence type="ECO:0000256" key="5">
    <source>
        <dbReference type="ARBA" id="ARBA00022737"/>
    </source>
</evidence>
<dbReference type="Proteomes" id="UP000726777">
    <property type="component" value="Unassembled WGS sequence"/>
</dbReference>
<dbReference type="SMART" id="SM00436">
    <property type="entry name" value="TOP1Bc"/>
    <property type="match status" value="1"/>
</dbReference>
<dbReference type="EMBL" id="JACVHL010000029">
    <property type="protein sequence ID" value="MCC3807641.1"/>
    <property type="molecule type" value="Genomic_DNA"/>
</dbReference>
<keyword evidence="4" id="KW-0479">Metal-binding</keyword>
<evidence type="ECO:0000256" key="1">
    <source>
        <dbReference type="ARBA" id="ARBA00000213"/>
    </source>
</evidence>
<evidence type="ECO:0000256" key="13">
    <source>
        <dbReference type="ARBA" id="ARBA00032235"/>
    </source>
</evidence>
<dbReference type="InterPro" id="IPR003601">
    <property type="entry name" value="Topo_IA_2"/>
</dbReference>
<dbReference type="GO" id="GO:0006281">
    <property type="term" value="P:DNA repair"/>
    <property type="evidence" value="ECO:0007669"/>
    <property type="project" value="TreeGrafter"/>
</dbReference>
<dbReference type="GO" id="GO:0006310">
    <property type="term" value="P:DNA recombination"/>
    <property type="evidence" value="ECO:0007669"/>
    <property type="project" value="TreeGrafter"/>
</dbReference>
<dbReference type="Pfam" id="PF01751">
    <property type="entry name" value="Toprim"/>
    <property type="match status" value="1"/>
</dbReference>
<dbReference type="InterPro" id="IPR013497">
    <property type="entry name" value="Topo_IA_cen"/>
</dbReference>
<evidence type="ECO:0000256" key="14">
    <source>
        <dbReference type="ARBA" id="ARBA00032877"/>
    </source>
</evidence>
<evidence type="ECO:0000256" key="3">
    <source>
        <dbReference type="ARBA" id="ARBA00012891"/>
    </source>
</evidence>
<dbReference type="InterPro" id="IPR003602">
    <property type="entry name" value="Topo_IA_DNA-bd_dom"/>
</dbReference>
<comment type="catalytic activity">
    <reaction evidence="1">
        <text>ATP-independent breakage of single-stranded DNA, followed by passage and rejoining.</text>
        <dbReference type="EC" id="5.6.2.1"/>
    </reaction>
</comment>
<sequence>MRLYIAEKPALAKAIFEGHGGSSDVTMRHGYFQIGDVKITACFGHMLELFDPEDYDEKYQKWTLEDLPIPTVYPPSLKPIENSKQRLELIMSLIEEADDIVHAGDPDEEGQLLIDEILNYVGNTKPVYRVLIADLNLAPVQKALSELRPNSEFEALGRSALARSIGDQLFGYNLTRAFTLQGRKQGFDGLLSVGRVQSAVLGLINSRTLANQTHVGTFYYDITANVQVGSHVVKAKYQTKDSDLVDEKKRLISESHAQFIAEHVRNKPTRVTLALTKPERSKPPLPLNLSTLQQLCSKRFGYSASQTLDIMQGLYEQHKLLTYPRTDNRYLSDEHYYQAGDIARAIVGTLPEFESAVPCMDTSLKHKAFNAEKIEAHHAIVPTTKSGQHITLTDAEQKVYRLVAQHFIGLFYGDAVRNKTKVTFDFEGDQFNATQSVLVERGWEVLHKGDKVDAEDSAPEFDLSSLAFNDSGLGVSSSVDKKKTSPPKYFTEASLLAAMTRAAKFIDDPTLRAQLEAKDEGSSDQGSIGTEATRASILEKLAQNTDLVSIEKEKGYGDEWVWKTTKQGQDFCAALPKTVTAPDISALWCGEQVKIKQGELDVHGFVQNVEAYVADIIGEVKTKGIAITPNMPVCPACKKAYLRRTTNLKDGSRFYTCSRYPECKTAYPEKNGRPVMTPQKKLVVSKHPCPVCQKGLIRRSKRTPRGTMRYYWTCSGFPECKTSLLDTAGKPNYATAKTLPSDTDSPTA</sequence>
<dbReference type="InterPro" id="IPR023406">
    <property type="entry name" value="Topo_IA_AS"/>
</dbReference>
<comment type="caution">
    <text evidence="17">The sequence shown here is derived from an EMBL/GenBank/DDBJ whole genome shotgun (WGS) entry which is preliminary data.</text>
</comment>
<evidence type="ECO:0000256" key="2">
    <source>
        <dbReference type="ARBA" id="ARBA00009446"/>
    </source>
</evidence>
<evidence type="ECO:0000256" key="4">
    <source>
        <dbReference type="ARBA" id="ARBA00022723"/>
    </source>
</evidence>
<dbReference type="InterPro" id="IPR013825">
    <property type="entry name" value="Topo_IA_cen_sub2"/>
</dbReference>
<dbReference type="CDD" id="cd03362">
    <property type="entry name" value="TOPRIM_TopoIA_TopoIII"/>
    <property type="match status" value="1"/>
</dbReference>
<proteinExistence type="inferred from homology"/>
<evidence type="ECO:0000256" key="7">
    <source>
        <dbReference type="ARBA" id="ARBA00022833"/>
    </source>
</evidence>
<dbReference type="InterPro" id="IPR006171">
    <property type="entry name" value="TOPRIM_dom"/>
</dbReference>
<evidence type="ECO:0000256" key="9">
    <source>
        <dbReference type="ARBA" id="ARBA00023125"/>
    </source>
</evidence>
<evidence type="ECO:0000259" key="15">
    <source>
        <dbReference type="PROSITE" id="PS50880"/>
    </source>
</evidence>
<evidence type="ECO:0000256" key="8">
    <source>
        <dbReference type="ARBA" id="ARBA00023029"/>
    </source>
</evidence>
<gene>
    <name evidence="17" type="ORF">IB292_21715</name>
</gene>